<sequence>MSEHTEVRLPLVEKLLKLGWDKNQLQYEPEWRVPKTPSEASRREKGQSFKSFPIDVAIFDHPSHVGDYQHLQVIIETKAPTIVEGINQLEIYMSLEPHVLLGIWTNGQELILVYRTPDGKFDIEKNGSLPKPTDSLIRTAGKRLTWADLEVPTTAELKKTFSRLLDVVVSRDTLSTRRDDQLNNLCNIILAKLEGDKLAKYSPDDPAPFQVWGSEEETAKKVKALFDGMRIAHSDLFLTDSDKDIHLDDHTIHSCAYEISKYRLRDTSISVISEAFQIFRTSSLKSEEGQYYTPYPVIRSAIKLMEIKPSDKVLDPACGTGGFLLESFRQLIENHPTMSDGDTKSWANRHLFGVDKDRINVKLTKAIMLTIGDGSTNTYLGDSIRKHLWATYFQDLQTALTPRSFTCIVTNPPFGKGLKVSKVDAKAAGFTISRKPKKLPSGGFEYSKSVHEEREIGILFLERCYDLLADGGRLGIILPETYMFSPSYAWLRFWLKDRLELKGMLNIAMEAFQGFCRAKTNFYIFEKVVDKNA</sequence>
<name>A0A1G6C1E2_9BACT</name>
<accession>A0A1G6C1E2</accession>
<evidence type="ECO:0000256" key="1">
    <source>
        <dbReference type="ARBA" id="ARBA00006594"/>
    </source>
</evidence>
<dbReference type="PANTHER" id="PTHR42998:SF1">
    <property type="entry name" value="TYPE I RESTRICTION ENZYME HINDI METHYLASE SUBUNIT"/>
    <property type="match status" value="1"/>
</dbReference>
<dbReference type="PANTHER" id="PTHR42998">
    <property type="entry name" value="TYPE I RESTRICTION ENZYME HINDVIIP M PROTEIN-RELATED"/>
    <property type="match status" value="1"/>
</dbReference>
<dbReference type="CDD" id="cd02440">
    <property type="entry name" value="AdoMet_MTases"/>
    <property type="match status" value="1"/>
</dbReference>
<dbReference type="InterPro" id="IPR003356">
    <property type="entry name" value="DNA_methylase_A-5"/>
</dbReference>
<gene>
    <name evidence="3" type="ORF">SAMN05660653_01279</name>
</gene>
<dbReference type="AlphaFoldDB" id="A0A1G6C1E2"/>
<keyword evidence="4" id="KW-1185">Reference proteome</keyword>
<dbReference type="EMBL" id="FMXO01000006">
    <property type="protein sequence ID" value="SDB26655.1"/>
    <property type="molecule type" value="Genomic_DNA"/>
</dbReference>
<dbReference type="Pfam" id="PF02384">
    <property type="entry name" value="N6_Mtase"/>
    <property type="match status" value="1"/>
</dbReference>
<dbReference type="InterPro" id="IPR052916">
    <property type="entry name" value="Type-I_RE_MTase_Subunit"/>
</dbReference>
<dbReference type="GO" id="GO:0008170">
    <property type="term" value="F:N-methyltransferase activity"/>
    <property type="evidence" value="ECO:0007669"/>
    <property type="project" value="InterPro"/>
</dbReference>
<organism evidence="3 4">
    <name type="scientific">Desulfonatronum thiosulfatophilum</name>
    <dbReference type="NCBI Taxonomy" id="617002"/>
    <lineage>
        <taxon>Bacteria</taxon>
        <taxon>Pseudomonadati</taxon>
        <taxon>Thermodesulfobacteriota</taxon>
        <taxon>Desulfovibrionia</taxon>
        <taxon>Desulfovibrionales</taxon>
        <taxon>Desulfonatronaceae</taxon>
        <taxon>Desulfonatronum</taxon>
    </lineage>
</organism>
<reference evidence="3 4" key="1">
    <citation type="submission" date="2016-10" db="EMBL/GenBank/DDBJ databases">
        <authorList>
            <person name="de Groot N.N."/>
        </authorList>
    </citation>
    <scope>NUCLEOTIDE SEQUENCE [LARGE SCALE GENOMIC DNA]</scope>
    <source>
        <strain evidence="3 4">ASO4-2</strain>
    </source>
</reference>
<dbReference type="PRINTS" id="PR00507">
    <property type="entry name" value="N12N6MTFRASE"/>
</dbReference>
<feature type="domain" description="DNA methylase adenine-specific" evidence="2">
    <location>
        <begin position="282"/>
        <end position="528"/>
    </location>
</feature>
<dbReference type="OrthoDB" id="9784823at2"/>
<dbReference type="GO" id="GO:0032259">
    <property type="term" value="P:methylation"/>
    <property type="evidence" value="ECO:0007669"/>
    <property type="project" value="UniProtKB-KW"/>
</dbReference>
<dbReference type="Proteomes" id="UP000198771">
    <property type="component" value="Unassembled WGS sequence"/>
</dbReference>
<proteinExistence type="inferred from homology"/>
<dbReference type="RefSeq" id="WP_092118837.1">
    <property type="nucleotide sequence ID" value="NZ_FMXO01000006.1"/>
</dbReference>
<dbReference type="GO" id="GO:0003677">
    <property type="term" value="F:DNA binding"/>
    <property type="evidence" value="ECO:0007669"/>
    <property type="project" value="InterPro"/>
</dbReference>
<dbReference type="STRING" id="617002.SAMN05660653_01279"/>
<keyword evidence="3" id="KW-0489">Methyltransferase</keyword>
<comment type="similarity">
    <text evidence="1">Belongs to the N(4)/N(6)-methyltransferase family.</text>
</comment>
<evidence type="ECO:0000313" key="4">
    <source>
        <dbReference type="Proteomes" id="UP000198771"/>
    </source>
</evidence>
<protein>
    <submittedName>
        <fullName evidence="3">N-6 DNA Methylase</fullName>
    </submittedName>
</protein>
<evidence type="ECO:0000259" key="2">
    <source>
        <dbReference type="Pfam" id="PF02384"/>
    </source>
</evidence>
<keyword evidence="3" id="KW-0808">Transferase</keyword>
<evidence type="ECO:0000313" key="3">
    <source>
        <dbReference type="EMBL" id="SDB26655.1"/>
    </source>
</evidence>
<dbReference type="InterPro" id="IPR029063">
    <property type="entry name" value="SAM-dependent_MTases_sf"/>
</dbReference>
<dbReference type="Gene3D" id="3.40.50.150">
    <property type="entry name" value="Vaccinia Virus protein VP39"/>
    <property type="match status" value="1"/>
</dbReference>
<dbReference type="SUPFAM" id="SSF53335">
    <property type="entry name" value="S-adenosyl-L-methionine-dependent methyltransferases"/>
    <property type="match status" value="1"/>
</dbReference>